<sequence length="96" mass="11054">MMSKLSDLINAEDGFLVRLRCENTFDEEKYLDIKNEILIETPKWKTQGFVLNCDVEALISLIDQLAGGSRFFNEETEIRVEDACMEIEEIISCLES</sequence>
<name>A0A8J6J8R8_9FIRM</name>
<dbReference type="Proteomes" id="UP000628736">
    <property type="component" value="Unassembled WGS sequence"/>
</dbReference>
<dbReference type="RefSeq" id="WP_147570612.1">
    <property type="nucleotide sequence ID" value="NZ_JACOPO010000004.1"/>
</dbReference>
<comment type="caution">
    <text evidence="1">The sequence shown here is derived from an EMBL/GenBank/DDBJ whole genome shotgun (WGS) entry which is preliminary data.</text>
</comment>
<reference evidence="1" key="1">
    <citation type="submission" date="2020-08" db="EMBL/GenBank/DDBJ databases">
        <title>Genome public.</title>
        <authorList>
            <person name="Liu C."/>
            <person name="Sun Q."/>
        </authorList>
    </citation>
    <scope>NUCLEOTIDE SEQUENCE</scope>
    <source>
        <strain evidence="1">NSJ-23</strain>
    </source>
</reference>
<gene>
    <name evidence="1" type="ORF">H8S11_07125</name>
</gene>
<protein>
    <submittedName>
        <fullName evidence="1">Uncharacterized protein</fullName>
    </submittedName>
</protein>
<organism evidence="1 2">
    <name type="scientific">Flintibacter hominis</name>
    <dbReference type="NCBI Taxonomy" id="2763048"/>
    <lineage>
        <taxon>Bacteria</taxon>
        <taxon>Bacillati</taxon>
        <taxon>Bacillota</taxon>
        <taxon>Clostridia</taxon>
        <taxon>Eubacteriales</taxon>
        <taxon>Flintibacter</taxon>
    </lineage>
</organism>
<dbReference type="EMBL" id="JACOPO010000004">
    <property type="protein sequence ID" value="MBC5722580.1"/>
    <property type="molecule type" value="Genomic_DNA"/>
</dbReference>
<proteinExistence type="predicted"/>
<evidence type="ECO:0000313" key="1">
    <source>
        <dbReference type="EMBL" id="MBC5722580.1"/>
    </source>
</evidence>
<accession>A0A8J6J8R8</accession>
<dbReference type="AlphaFoldDB" id="A0A8J6J8R8"/>
<keyword evidence="2" id="KW-1185">Reference proteome</keyword>
<evidence type="ECO:0000313" key="2">
    <source>
        <dbReference type="Proteomes" id="UP000628736"/>
    </source>
</evidence>